<feature type="region of interest" description="Disordered" evidence="1">
    <location>
        <begin position="303"/>
        <end position="357"/>
    </location>
</feature>
<dbReference type="AlphaFoldDB" id="W9X9H5"/>
<dbReference type="RefSeq" id="XP_007738778.1">
    <property type="nucleotide sequence ID" value="XM_007740588.1"/>
</dbReference>
<feature type="compositionally biased region" description="Basic and acidic residues" evidence="1">
    <location>
        <begin position="303"/>
        <end position="330"/>
    </location>
</feature>
<evidence type="ECO:0000313" key="2">
    <source>
        <dbReference type="EMBL" id="EXJ76853.1"/>
    </source>
</evidence>
<evidence type="ECO:0000256" key="1">
    <source>
        <dbReference type="SAM" id="MobiDB-lite"/>
    </source>
</evidence>
<sequence>MAERESPPSFTPLPPAAEDREAEDQSDASVKMDIESHPTPGRDLHGGAVSEEQPAGAPTTSSLQEQHIGHNSSPETVSTGFAVDLDDGVSPETTPAADARSQALRSKWNQLSTLADSFIGNLITTGDSRRDALDKRRVALENISSFLKCSQDHTHPPLLELEKSLLVLQDREQKLYKMDETLIGQGDELQTQASKIFGPVANVSFEILDQQGVVVQSSEDDTDESTFMEDDIRLDKTSEAQHYLSKKGDVDLLRESLMELEVERVLIAEDQTLEEEDPGLLDSLESREQELRQQLKLAENDLDQLHDKLPERKVDIPEDQLRPLDERTEPVSDLSLSTRGSVHQEGQETQEPASRPRDSLLQILESVTDENPVRANTLVNAYLYYQLKSSPEEQLAFSRAVQDAVQDGDQPVETDPQCISLDHWFTEEAKSKPSKSRVRGIFSQDSNASHLDYSHLTHGQSEPHMLPAQFLTSDNVRRLDQFLRNKAADEYPNSTR</sequence>
<name>W9X9H5_9EURO</name>
<evidence type="ECO:0000313" key="3">
    <source>
        <dbReference type="Proteomes" id="UP000019478"/>
    </source>
</evidence>
<feature type="compositionally biased region" description="Basic and acidic residues" evidence="1">
    <location>
        <begin position="30"/>
        <end position="45"/>
    </location>
</feature>
<reference evidence="2 3" key="1">
    <citation type="submission" date="2013-03" db="EMBL/GenBank/DDBJ databases">
        <title>The Genome Sequence of Capronia epimyces CBS 606.96.</title>
        <authorList>
            <consortium name="The Broad Institute Genomics Platform"/>
            <person name="Cuomo C."/>
            <person name="de Hoog S."/>
            <person name="Gorbushina A."/>
            <person name="Walker B."/>
            <person name="Young S.K."/>
            <person name="Zeng Q."/>
            <person name="Gargeya S."/>
            <person name="Fitzgerald M."/>
            <person name="Haas B."/>
            <person name="Abouelleil A."/>
            <person name="Allen A.W."/>
            <person name="Alvarado L."/>
            <person name="Arachchi H.M."/>
            <person name="Berlin A.M."/>
            <person name="Chapman S.B."/>
            <person name="Gainer-Dewar J."/>
            <person name="Goldberg J."/>
            <person name="Griggs A."/>
            <person name="Gujja S."/>
            <person name="Hansen M."/>
            <person name="Howarth C."/>
            <person name="Imamovic A."/>
            <person name="Ireland A."/>
            <person name="Larimer J."/>
            <person name="McCowan C."/>
            <person name="Murphy C."/>
            <person name="Pearson M."/>
            <person name="Poon T.W."/>
            <person name="Priest M."/>
            <person name="Roberts A."/>
            <person name="Saif S."/>
            <person name="Shea T."/>
            <person name="Sisk P."/>
            <person name="Sykes S."/>
            <person name="Wortman J."/>
            <person name="Nusbaum C."/>
            <person name="Birren B."/>
        </authorList>
    </citation>
    <scope>NUCLEOTIDE SEQUENCE [LARGE SCALE GENOMIC DNA]</scope>
    <source>
        <strain evidence="2 3">CBS 606.96</strain>
    </source>
</reference>
<feature type="compositionally biased region" description="Polar residues" evidence="1">
    <location>
        <begin position="58"/>
        <end position="79"/>
    </location>
</feature>
<dbReference type="GeneID" id="19174578"/>
<dbReference type="OrthoDB" id="4156315at2759"/>
<dbReference type="EMBL" id="AMGY01000012">
    <property type="protein sequence ID" value="EXJ76853.1"/>
    <property type="molecule type" value="Genomic_DNA"/>
</dbReference>
<comment type="caution">
    <text evidence="2">The sequence shown here is derived from an EMBL/GenBank/DDBJ whole genome shotgun (WGS) entry which is preliminary data.</text>
</comment>
<proteinExistence type="predicted"/>
<accession>W9X9H5</accession>
<gene>
    <name evidence="2" type="ORF">A1O3_10498</name>
</gene>
<dbReference type="HOGENOM" id="CLU_590516_0_0_1"/>
<organism evidence="2 3">
    <name type="scientific">Capronia epimyces CBS 606.96</name>
    <dbReference type="NCBI Taxonomy" id="1182542"/>
    <lineage>
        <taxon>Eukaryota</taxon>
        <taxon>Fungi</taxon>
        <taxon>Dikarya</taxon>
        <taxon>Ascomycota</taxon>
        <taxon>Pezizomycotina</taxon>
        <taxon>Eurotiomycetes</taxon>
        <taxon>Chaetothyriomycetidae</taxon>
        <taxon>Chaetothyriales</taxon>
        <taxon>Herpotrichiellaceae</taxon>
        <taxon>Capronia</taxon>
    </lineage>
</organism>
<feature type="region of interest" description="Disordered" evidence="1">
    <location>
        <begin position="1"/>
        <end position="101"/>
    </location>
</feature>
<protein>
    <submittedName>
        <fullName evidence="2">Uncharacterized protein</fullName>
    </submittedName>
</protein>
<keyword evidence="3" id="KW-1185">Reference proteome</keyword>
<dbReference type="Proteomes" id="UP000019478">
    <property type="component" value="Unassembled WGS sequence"/>
</dbReference>